<organism evidence="2 3">
    <name type="scientific">Truncatella angustata</name>
    <dbReference type="NCBI Taxonomy" id="152316"/>
    <lineage>
        <taxon>Eukaryota</taxon>
        <taxon>Fungi</taxon>
        <taxon>Dikarya</taxon>
        <taxon>Ascomycota</taxon>
        <taxon>Pezizomycotina</taxon>
        <taxon>Sordariomycetes</taxon>
        <taxon>Xylariomycetidae</taxon>
        <taxon>Amphisphaeriales</taxon>
        <taxon>Sporocadaceae</taxon>
        <taxon>Truncatella</taxon>
    </lineage>
</organism>
<comment type="caution">
    <text evidence="2">The sequence shown here is derived from an EMBL/GenBank/DDBJ whole genome shotgun (WGS) entry which is preliminary data.</text>
</comment>
<proteinExistence type="predicted"/>
<keyword evidence="3" id="KW-1185">Reference proteome</keyword>
<reference evidence="2" key="1">
    <citation type="journal article" date="2021" name="Nat. Commun.">
        <title>Genetic determinants of endophytism in the Arabidopsis root mycobiome.</title>
        <authorList>
            <person name="Mesny F."/>
            <person name="Miyauchi S."/>
            <person name="Thiergart T."/>
            <person name="Pickel B."/>
            <person name="Atanasova L."/>
            <person name="Karlsson M."/>
            <person name="Huettel B."/>
            <person name="Barry K.W."/>
            <person name="Haridas S."/>
            <person name="Chen C."/>
            <person name="Bauer D."/>
            <person name="Andreopoulos W."/>
            <person name="Pangilinan J."/>
            <person name="LaButti K."/>
            <person name="Riley R."/>
            <person name="Lipzen A."/>
            <person name="Clum A."/>
            <person name="Drula E."/>
            <person name="Henrissat B."/>
            <person name="Kohler A."/>
            <person name="Grigoriev I.V."/>
            <person name="Martin F.M."/>
            <person name="Hacquard S."/>
        </authorList>
    </citation>
    <scope>NUCLEOTIDE SEQUENCE</scope>
    <source>
        <strain evidence="2">MPI-SDFR-AT-0073</strain>
    </source>
</reference>
<dbReference type="AlphaFoldDB" id="A0A9P8UCW8"/>
<sequence length="151" mass="17063">MHIINILTTAFLPAALVCAAPGADLDISIRDASCPGDQAWCGWTKSYAENKYRWNDGHKIFCSKHEDIPKKLKEKCPNDHPACKPTQVWDGDSKSSKCPNGKVWHVETCKHPLMPKSSYSGKEKPCCAKIKNDWCAYAPGKEQKYCEQYWN</sequence>
<feature type="chain" id="PRO_5040105953" evidence="1">
    <location>
        <begin position="20"/>
        <end position="151"/>
    </location>
</feature>
<evidence type="ECO:0000313" key="2">
    <source>
        <dbReference type="EMBL" id="KAH6646760.1"/>
    </source>
</evidence>
<accession>A0A9P8UCW8</accession>
<dbReference type="EMBL" id="JAGPXC010000009">
    <property type="protein sequence ID" value="KAH6646760.1"/>
    <property type="molecule type" value="Genomic_DNA"/>
</dbReference>
<dbReference type="Proteomes" id="UP000758603">
    <property type="component" value="Unassembled WGS sequence"/>
</dbReference>
<gene>
    <name evidence="2" type="ORF">BKA67DRAFT_540248</name>
</gene>
<protein>
    <submittedName>
        <fullName evidence="2">Uncharacterized protein</fullName>
    </submittedName>
</protein>
<keyword evidence="1" id="KW-0732">Signal</keyword>
<dbReference type="GeneID" id="70129641"/>
<name>A0A9P8UCW8_9PEZI</name>
<evidence type="ECO:0000256" key="1">
    <source>
        <dbReference type="SAM" id="SignalP"/>
    </source>
</evidence>
<feature type="signal peptide" evidence="1">
    <location>
        <begin position="1"/>
        <end position="19"/>
    </location>
</feature>
<dbReference type="OrthoDB" id="4766479at2759"/>
<evidence type="ECO:0000313" key="3">
    <source>
        <dbReference type="Proteomes" id="UP000758603"/>
    </source>
</evidence>
<dbReference type="RefSeq" id="XP_045953274.1">
    <property type="nucleotide sequence ID" value="XM_046100749.1"/>
</dbReference>